<feature type="transmembrane region" description="Helical" evidence="6">
    <location>
        <begin position="536"/>
        <end position="560"/>
    </location>
</feature>
<accession>A0A061IZL8</accession>
<evidence type="ECO:0000256" key="3">
    <source>
        <dbReference type="ARBA" id="ARBA00022692"/>
    </source>
</evidence>
<feature type="transmembrane region" description="Helical" evidence="6">
    <location>
        <begin position="624"/>
        <end position="645"/>
    </location>
</feature>
<evidence type="ECO:0000259" key="8">
    <source>
        <dbReference type="Pfam" id="PF02687"/>
    </source>
</evidence>
<evidence type="ECO:0000313" key="9">
    <source>
        <dbReference type="EMBL" id="ESL06492.1"/>
    </source>
</evidence>
<evidence type="ECO:0000256" key="6">
    <source>
        <dbReference type="SAM" id="Phobius"/>
    </source>
</evidence>
<dbReference type="OrthoDB" id="2126250at2759"/>
<evidence type="ECO:0000256" key="4">
    <source>
        <dbReference type="ARBA" id="ARBA00022989"/>
    </source>
</evidence>
<keyword evidence="5 6" id="KW-0472">Membrane</keyword>
<dbReference type="InterPro" id="IPR003838">
    <property type="entry name" value="ABC3_permease_C"/>
</dbReference>
<dbReference type="GO" id="GO:0005886">
    <property type="term" value="C:plasma membrane"/>
    <property type="evidence" value="ECO:0007669"/>
    <property type="project" value="UniProtKB-SubCell"/>
</dbReference>
<keyword evidence="4 6" id="KW-1133">Transmembrane helix</keyword>
<keyword evidence="7" id="KW-0732">Signal</keyword>
<feature type="signal peptide" evidence="7">
    <location>
        <begin position="1"/>
        <end position="25"/>
    </location>
</feature>
<evidence type="ECO:0000256" key="2">
    <source>
        <dbReference type="ARBA" id="ARBA00022475"/>
    </source>
</evidence>
<sequence>MLACLCVCVCVTSLPLFFWPTCVRTHMYWYVGRKGKKKKKKRIKEREVNSRLLVMTQNSDESAVVDPRTIMNLELDEKNEGWIAWIRRLSAERNKFRLMFGLCIKLSLISAKAHKVSYCISFFSVFLVVFLCVVLVSTMFNLPIIFLRLGEAYNGQNDLVLLSGGELSTWASLNYSMIEELFPPADAARGYHSPRITLTGSIVNFASCSGVKYPKDLWYSRGRRLCSKGCLSQHCHEDDLSVRIVAINSEREKRMGFGTSWKSPSLAKGEVILSRAVASALSDTQVGDTVVISAEFGTSLRALLKDMPYMRVNARAIMPFKVVDIVLPDRSKFDVEDFAVIDYDSIASTVAEGLHGGVNGEDVKRFAKRDPKFAATSIHFNLDPKVRTHTYRTADYSVIRRRVFTWVTSIVEPIGYNQIAVNTPIVKFLHTVRFFSLFVELIVSIIMVSLTFLSVMLIYSLLNLLVESRVYELGIKRMIGFSSANLVFVLLTNAYFFAIPAWLLGLLAGQLVFLGMRASIHGVIGIELPRFISGMAVGWATLAGLLLPLIGAIFPVITILSQKLPDALNATRGRNVGVVYKIVREGDTRSLNYMMLCIGLAFFVFGFLLYYFFPVALLRMRLDWLFVIFFGILIGMVAGLVLLAVNFERVLQTAVSYFFLFWEHAAVFQALQKSLTAHRKRNRKTTLMYAFSLGFVVFISIAFQVQLRSFQYGIRRSMGAEMVIEFETMDLFKFSEMVRYVRTYIPQVSAMAFISHPLSPHLHVKNVTLASPGRYQEVFIGEFRAISPNYFEVLDKSFLQVNKYNRESRRYSLSGALYTVDRNKVIISTSVYSDLKSKSFADRFLLVVGLITDSVKRTVENVRYALKPSAVLDAAPQVTMSKYRGITGTLLTSFPTLARLSGTDYLSVRSLTLSAVSLRVSGKVDVELVSQTISKYLRRSRITAFRIRDDGTTVQYLSIAERIIGFFFTFTQVITMAICFFSLLASITANVSESVKEIGIYLCIGMTKLQIHRIFLWEAFVIIIASAVLGLAVGVMVGYSMQLQNQLFSQLDVGFAFPYPQVVVIGVMAVGAALLSSFPPVAAILRLPSITHILRRTT</sequence>
<reference evidence="9 10" key="1">
    <citation type="submission" date="2013-07" db="EMBL/GenBank/DDBJ databases">
        <authorList>
            <person name="Stoco P.H."/>
            <person name="Wagner G."/>
            <person name="Gerber A."/>
            <person name="Zaha A."/>
            <person name="Thompson C."/>
            <person name="Bartholomeu D.C."/>
            <person name="Luckemeyer D.D."/>
            <person name="Bahia D."/>
            <person name="Loreto E."/>
            <person name="Prestes E.B."/>
            <person name="Lima F.M."/>
            <person name="Rodrigues-Luiz G."/>
            <person name="Vallejo G.A."/>
            <person name="Filho J.F."/>
            <person name="Monteiro K.M."/>
            <person name="Tyler K.M."/>
            <person name="de Almeida L.G."/>
            <person name="Ortiz M.F."/>
            <person name="Siervo M.A."/>
            <person name="de Moraes M.H."/>
            <person name="Cunha O.L."/>
            <person name="Mendonca-Neto R."/>
            <person name="Silva R."/>
            <person name="Teixeira S.M."/>
            <person name="Murta S.M."/>
            <person name="Sincero T.C."/>
            <person name="Mendes T.A."/>
            <person name="Urmenyi T.P."/>
            <person name="Silva V.G."/>
            <person name="da Rocha W.D."/>
            <person name="Andersson B."/>
            <person name="Romanha A.J."/>
            <person name="Steindel M."/>
            <person name="de Vasconcelos A.T."/>
            <person name="Grisard E.C."/>
        </authorList>
    </citation>
    <scope>NUCLEOTIDE SEQUENCE [LARGE SCALE GENOMIC DNA]</scope>
    <source>
        <strain evidence="9 10">SC58</strain>
    </source>
</reference>
<evidence type="ECO:0000256" key="7">
    <source>
        <dbReference type="SAM" id="SignalP"/>
    </source>
</evidence>
<feature type="domain" description="ABC3 transporter permease C-terminal" evidence="8">
    <location>
        <begin position="445"/>
        <end position="562"/>
    </location>
</feature>
<feature type="chain" id="PRO_5001601461" description="ABC3 transporter permease C-terminal domain-containing protein" evidence="7">
    <location>
        <begin position="26"/>
        <end position="1098"/>
    </location>
</feature>
<dbReference type="Pfam" id="PF02687">
    <property type="entry name" value="FtsX"/>
    <property type="match status" value="2"/>
</dbReference>
<organism evidence="9 10">
    <name type="scientific">Trypanosoma rangeli SC58</name>
    <dbReference type="NCBI Taxonomy" id="429131"/>
    <lineage>
        <taxon>Eukaryota</taxon>
        <taxon>Discoba</taxon>
        <taxon>Euglenozoa</taxon>
        <taxon>Kinetoplastea</taxon>
        <taxon>Metakinetoplastina</taxon>
        <taxon>Trypanosomatida</taxon>
        <taxon>Trypanosomatidae</taxon>
        <taxon>Trypanosoma</taxon>
        <taxon>Herpetosoma</taxon>
    </lineage>
</organism>
<name>A0A061IZL8_TRYRA</name>
<feature type="transmembrane region" description="Helical" evidence="6">
    <location>
        <begin position="122"/>
        <end position="147"/>
    </location>
</feature>
<gene>
    <name evidence="9" type="ORF">TRSC58_05833</name>
</gene>
<feature type="domain" description="ABC3 transporter permease C-terminal" evidence="8">
    <location>
        <begin position="973"/>
        <end position="1087"/>
    </location>
</feature>
<proteinExistence type="predicted"/>
<comment type="caution">
    <text evidence="9">The sequence shown here is derived from an EMBL/GenBank/DDBJ whole genome shotgun (WGS) entry which is preliminary data.</text>
</comment>
<protein>
    <recommendedName>
        <fullName evidence="8">ABC3 transporter permease C-terminal domain-containing protein</fullName>
    </recommendedName>
</protein>
<comment type="subcellular location">
    <subcellularLocation>
        <location evidence="1">Cell membrane</location>
        <topology evidence="1">Multi-pass membrane protein</topology>
    </subcellularLocation>
</comment>
<dbReference type="AlphaFoldDB" id="A0A061IZL8"/>
<dbReference type="PANTHER" id="PTHR32522">
    <property type="match status" value="1"/>
</dbReference>
<evidence type="ECO:0000256" key="5">
    <source>
        <dbReference type="ARBA" id="ARBA00023136"/>
    </source>
</evidence>
<evidence type="ECO:0000313" key="10">
    <source>
        <dbReference type="Proteomes" id="UP000031737"/>
    </source>
</evidence>
<keyword evidence="3 6" id="KW-0812">Transmembrane</keyword>
<keyword evidence="2" id="KW-1003">Cell membrane</keyword>
<feature type="transmembrane region" description="Helical" evidence="6">
    <location>
        <begin position="963"/>
        <end position="987"/>
    </location>
</feature>
<dbReference type="EMBL" id="AUPL01005833">
    <property type="protein sequence ID" value="ESL06492.1"/>
    <property type="molecule type" value="Genomic_DNA"/>
</dbReference>
<feature type="transmembrane region" description="Helical" evidence="6">
    <location>
        <begin position="441"/>
        <end position="466"/>
    </location>
</feature>
<keyword evidence="10" id="KW-1185">Reference proteome</keyword>
<dbReference type="VEuPathDB" id="TriTrypDB:TRSC58_05833"/>
<dbReference type="PANTHER" id="PTHR32522:SF3">
    <property type="entry name" value="ABC3 TRANSPORTER PERMEASE PROTEIN DOMAIN-CONTAINING PROTEIN"/>
    <property type="match status" value="1"/>
</dbReference>
<evidence type="ECO:0000256" key="1">
    <source>
        <dbReference type="ARBA" id="ARBA00004651"/>
    </source>
</evidence>
<feature type="transmembrane region" description="Helical" evidence="6">
    <location>
        <begin position="1014"/>
        <end position="1039"/>
    </location>
</feature>
<dbReference type="Proteomes" id="UP000031737">
    <property type="component" value="Unassembled WGS sequence"/>
</dbReference>
<feature type="transmembrane region" description="Helical" evidence="6">
    <location>
        <begin position="1059"/>
        <end position="1085"/>
    </location>
</feature>
<feature type="transmembrane region" description="Helical" evidence="6">
    <location>
        <begin position="687"/>
        <end position="707"/>
    </location>
</feature>
<feature type="transmembrane region" description="Helical" evidence="6">
    <location>
        <begin position="593"/>
        <end position="612"/>
    </location>
</feature>